<evidence type="ECO:0000256" key="7">
    <source>
        <dbReference type="ARBA" id="ARBA00023180"/>
    </source>
</evidence>
<evidence type="ECO:0000256" key="2">
    <source>
        <dbReference type="ARBA" id="ARBA00010962"/>
    </source>
</evidence>
<dbReference type="STRING" id="181874.A0A409W1V8"/>
<sequence length="444" mass="49737">MYSHFTKKLQSTQGGFNLGGVNASGQVPDLPGNFQLIDRDTPKEAYRKRSWENPDEEMVLVFSDEFEQDGRTFYKGDDPFWEAVDLHYWGTENLEWYDPMQATTGNGSLLLTIQEADPINNHNMSYRSGMIQSCWSMGNLGRAGYGGTLEGMWPYSYDSCDIGTLEYQSNPGTQTPPDAWINGDPKYKMQLSMLPGQKLSACTCEGESHPGPKRKNGRYVGRSAPEIDMFEAVVENGVGMASFSAQFAPFNRAYMVKNDSSSPTIIIHDKENTHYNSYRGGGFQQTTSGLARLNQDCYERGGSGCFATYAFEYKNGFDDGYITWVNDNKLSWTLRAGALAPDLDTQVGQRIISQEPMYLIANLGLSETFGTLDLSNVPVPATMAVDWIRVYQPANAINIGCDPKTAPTAKYIETYKRAYENFNLTKWVDHVKEAWPKNSMKDNC</sequence>
<dbReference type="InterPro" id="IPR013320">
    <property type="entry name" value="ConA-like_dom_sf"/>
</dbReference>
<keyword evidence="6" id="KW-0472">Membrane</keyword>
<evidence type="ECO:0000256" key="8">
    <source>
        <dbReference type="ARBA" id="ARBA00023316"/>
    </source>
</evidence>
<dbReference type="PANTHER" id="PTHR31361:SF1">
    <property type="entry name" value="BETA-GLUCAN SYNTHESIS-ASSOCIATED PROTEIN KRE6-RELATED"/>
    <property type="match status" value="1"/>
</dbReference>
<keyword evidence="7" id="KW-0325">Glycoprotein</keyword>
<name>A0A409W1V8_9AGAR</name>
<keyword evidence="8" id="KW-0961">Cell wall biogenesis/degradation</keyword>
<comment type="similarity">
    <text evidence="2">Belongs to the SKN1/KRE6 family.</text>
</comment>
<dbReference type="InterPro" id="IPR000757">
    <property type="entry name" value="Beta-glucanase-like"/>
</dbReference>
<keyword evidence="3" id="KW-0812">Transmembrane</keyword>
<accession>A0A409W1V8</accession>
<reference evidence="10 11" key="1">
    <citation type="journal article" date="2018" name="Evol. Lett.">
        <title>Horizontal gene cluster transfer increased hallucinogenic mushroom diversity.</title>
        <authorList>
            <person name="Reynolds H.T."/>
            <person name="Vijayakumar V."/>
            <person name="Gluck-Thaler E."/>
            <person name="Korotkin H.B."/>
            <person name="Matheny P.B."/>
            <person name="Slot J.C."/>
        </authorList>
    </citation>
    <scope>NUCLEOTIDE SEQUENCE [LARGE SCALE GENOMIC DNA]</scope>
    <source>
        <strain evidence="10 11">2629</strain>
    </source>
</reference>
<dbReference type="SUPFAM" id="SSF49899">
    <property type="entry name" value="Concanavalin A-like lectins/glucanases"/>
    <property type="match status" value="1"/>
</dbReference>
<evidence type="ECO:0000256" key="5">
    <source>
        <dbReference type="ARBA" id="ARBA00022989"/>
    </source>
</evidence>
<dbReference type="EMBL" id="NHTK01005869">
    <property type="protein sequence ID" value="PPQ72453.1"/>
    <property type="molecule type" value="Genomic_DNA"/>
</dbReference>
<dbReference type="Pfam" id="PF03935">
    <property type="entry name" value="SKN1_KRE6_Sbg1"/>
    <property type="match status" value="2"/>
</dbReference>
<evidence type="ECO:0000256" key="1">
    <source>
        <dbReference type="ARBA" id="ARBA00004606"/>
    </source>
</evidence>
<dbReference type="GO" id="GO:0006078">
    <property type="term" value="P:(1-&gt;6)-beta-D-glucan biosynthetic process"/>
    <property type="evidence" value="ECO:0007669"/>
    <property type="project" value="TreeGrafter"/>
</dbReference>
<organism evidence="10 11">
    <name type="scientific">Panaeolus cyanescens</name>
    <dbReference type="NCBI Taxonomy" id="181874"/>
    <lineage>
        <taxon>Eukaryota</taxon>
        <taxon>Fungi</taxon>
        <taxon>Dikarya</taxon>
        <taxon>Basidiomycota</taxon>
        <taxon>Agaricomycotina</taxon>
        <taxon>Agaricomycetes</taxon>
        <taxon>Agaricomycetidae</taxon>
        <taxon>Agaricales</taxon>
        <taxon>Agaricineae</taxon>
        <taxon>Galeropsidaceae</taxon>
        <taxon>Panaeolus</taxon>
    </lineage>
</organism>
<evidence type="ECO:0000313" key="10">
    <source>
        <dbReference type="EMBL" id="PPQ72453.1"/>
    </source>
</evidence>
<dbReference type="PROSITE" id="PS51762">
    <property type="entry name" value="GH16_2"/>
    <property type="match status" value="1"/>
</dbReference>
<protein>
    <recommendedName>
        <fullName evidence="9">GH16 domain-containing protein</fullName>
    </recommendedName>
</protein>
<dbReference type="AlphaFoldDB" id="A0A409W1V8"/>
<dbReference type="GO" id="GO:0015926">
    <property type="term" value="F:glucosidase activity"/>
    <property type="evidence" value="ECO:0007669"/>
    <property type="project" value="TreeGrafter"/>
</dbReference>
<dbReference type="GO" id="GO:0005886">
    <property type="term" value="C:plasma membrane"/>
    <property type="evidence" value="ECO:0007669"/>
    <property type="project" value="TreeGrafter"/>
</dbReference>
<keyword evidence="4" id="KW-0735">Signal-anchor</keyword>
<dbReference type="GO" id="GO:0031505">
    <property type="term" value="P:fungal-type cell wall organization"/>
    <property type="evidence" value="ECO:0007669"/>
    <property type="project" value="TreeGrafter"/>
</dbReference>
<proteinExistence type="inferred from homology"/>
<keyword evidence="5" id="KW-1133">Transmembrane helix</keyword>
<evidence type="ECO:0000256" key="4">
    <source>
        <dbReference type="ARBA" id="ARBA00022968"/>
    </source>
</evidence>
<comment type="caution">
    <text evidence="10">The sequence shown here is derived from an EMBL/GenBank/DDBJ whole genome shotgun (WGS) entry which is preliminary data.</text>
</comment>
<evidence type="ECO:0000256" key="6">
    <source>
        <dbReference type="ARBA" id="ARBA00023136"/>
    </source>
</evidence>
<evidence type="ECO:0000259" key="9">
    <source>
        <dbReference type="PROSITE" id="PS51762"/>
    </source>
</evidence>
<dbReference type="GO" id="GO:0005789">
    <property type="term" value="C:endoplasmic reticulum membrane"/>
    <property type="evidence" value="ECO:0007669"/>
    <property type="project" value="TreeGrafter"/>
</dbReference>
<evidence type="ECO:0000313" key="11">
    <source>
        <dbReference type="Proteomes" id="UP000284842"/>
    </source>
</evidence>
<dbReference type="Gene3D" id="2.60.120.200">
    <property type="match status" value="1"/>
</dbReference>
<dbReference type="OrthoDB" id="412647at2759"/>
<comment type="subcellular location">
    <subcellularLocation>
        <location evidence="1">Membrane</location>
        <topology evidence="1">Single-pass type II membrane protein</topology>
    </subcellularLocation>
</comment>
<keyword evidence="11" id="KW-1185">Reference proteome</keyword>
<evidence type="ECO:0000256" key="3">
    <source>
        <dbReference type="ARBA" id="ARBA00022692"/>
    </source>
</evidence>
<dbReference type="InParanoid" id="A0A409W1V8"/>
<gene>
    <name evidence="10" type="ORF">CVT24_003119</name>
</gene>
<dbReference type="Proteomes" id="UP000284842">
    <property type="component" value="Unassembled WGS sequence"/>
</dbReference>
<dbReference type="InterPro" id="IPR005629">
    <property type="entry name" value="Skn1/Kre6/Sbg1"/>
</dbReference>
<feature type="domain" description="GH16" evidence="9">
    <location>
        <begin position="49"/>
        <end position="396"/>
    </location>
</feature>
<dbReference type="PANTHER" id="PTHR31361">
    <property type="entry name" value="BETA-GLUCAN SYNTHESIS-ASSOCIATED PROTEIN KRE6-RELATED"/>
    <property type="match status" value="1"/>
</dbReference>